<dbReference type="GO" id="GO:0015627">
    <property type="term" value="C:type II protein secretion system complex"/>
    <property type="evidence" value="ECO:0007669"/>
    <property type="project" value="InterPro"/>
</dbReference>
<dbReference type="InterPro" id="IPR012902">
    <property type="entry name" value="N_methyl_site"/>
</dbReference>
<keyword evidence="4 6" id="KW-1133">Transmembrane helix</keyword>
<proteinExistence type="predicted"/>
<dbReference type="NCBIfam" id="TIGR02532">
    <property type="entry name" value="IV_pilin_GFxxxE"/>
    <property type="match status" value="1"/>
</dbReference>
<dbReference type="Gene3D" id="3.30.700.10">
    <property type="entry name" value="Glycoprotein, Type 4 Pilin"/>
    <property type="match status" value="1"/>
</dbReference>
<dbReference type="STRING" id="1802391.A3D72_02675"/>
<dbReference type="InterPro" id="IPR000983">
    <property type="entry name" value="Bac_GSPG_pilin"/>
</dbReference>
<dbReference type="PANTHER" id="PTHR30093">
    <property type="entry name" value="GENERAL SECRETION PATHWAY PROTEIN G"/>
    <property type="match status" value="1"/>
</dbReference>
<evidence type="ECO:0000256" key="6">
    <source>
        <dbReference type="SAM" id="Phobius"/>
    </source>
</evidence>
<dbReference type="EMBL" id="MGDZ01000019">
    <property type="protein sequence ID" value="OGL73806.1"/>
    <property type="molecule type" value="Genomic_DNA"/>
</dbReference>
<evidence type="ECO:0000256" key="2">
    <source>
        <dbReference type="ARBA" id="ARBA00022481"/>
    </source>
</evidence>
<dbReference type="PANTHER" id="PTHR30093:SF44">
    <property type="entry name" value="TYPE II SECRETION SYSTEM CORE PROTEIN G"/>
    <property type="match status" value="1"/>
</dbReference>
<evidence type="ECO:0000256" key="5">
    <source>
        <dbReference type="ARBA" id="ARBA00023136"/>
    </source>
</evidence>
<organism evidence="7 8">
    <name type="scientific">Candidatus Uhrbacteria bacterium RIFCSPHIGHO2_02_FULL_57_19</name>
    <dbReference type="NCBI Taxonomy" id="1802391"/>
    <lineage>
        <taxon>Bacteria</taxon>
        <taxon>Candidatus Uhriibacteriota</taxon>
    </lineage>
</organism>
<evidence type="ECO:0000256" key="3">
    <source>
        <dbReference type="ARBA" id="ARBA00022692"/>
    </source>
</evidence>
<dbReference type="Pfam" id="PF07963">
    <property type="entry name" value="N_methyl"/>
    <property type="match status" value="1"/>
</dbReference>
<evidence type="ECO:0000313" key="7">
    <source>
        <dbReference type="EMBL" id="OGL73806.1"/>
    </source>
</evidence>
<gene>
    <name evidence="7" type="ORF">A3D72_02675</name>
</gene>
<reference evidence="7 8" key="1">
    <citation type="journal article" date="2016" name="Nat. Commun.">
        <title>Thousands of microbial genomes shed light on interconnected biogeochemical processes in an aquifer system.</title>
        <authorList>
            <person name="Anantharaman K."/>
            <person name="Brown C.T."/>
            <person name="Hug L.A."/>
            <person name="Sharon I."/>
            <person name="Castelle C.J."/>
            <person name="Probst A.J."/>
            <person name="Thomas B.C."/>
            <person name="Singh A."/>
            <person name="Wilkins M.J."/>
            <person name="Karaoz U."/>
            <person name="Brodie E.L."/>
            <person name="Williams K.H."/>
            <person name="Hubbard S.S."/>
            <person name="Banfield J.F."/>
        </authorList>
    </citation>
    <scope>NUCLEOTIDE SEQUENCE [LARGE SCALE GENOMIC DNA]</scope>
</reference>
<keyword evidence="5 6" id="KW-0472">Membrane</keyword>
<feature type="transmembrane region" description="Helical" evidence="6">
    <location>
        <begin position="6"/>
        <end position="34"/>
    </location>
</feature>
<dbReference type="GO" id="GO:0016020">
    <property type="term" value="C:membrane"/>
    <property type="evidence" value="ECO:0007669"/>
    <property type="project" value="UniProtKB-SubCell"/>
</dbReference>
<keyword evidence="2" id="KW-0488">Methylation</keyword>
<evidence type="ECO:0000313" key="8">
    <source>
        <dbReference type="Proteomes" id="UP000176303"/>
    </source>
</evidence>
<protein>
    <recommendedName>
        <fullName evidence="9">Type II secretion system protein GspG C-terminal domain-containing protein</fullName>
    </recommendedName>
</protein>
<keyword evidence="3 6" id="KW-0812">Transmembrane</keyword>
<evidence type="ECO:0000256" key="4">
    <source>
        <dbReference type="ARBA" id="ARBA00022989"/>
    </source>
</evidence>
<evidence type="ECO:0008006" key="9">
    <source>
        <dbReference type="Google" id="ProtNLM"/>
    </source>
</evidence>
<name>A0A1F7U6C5_9BACT</name>
<dbReference type="Proteomes" id="UP000176303">
    <property type="component" value="Unassembled WGS sequence"/>
</dbReference>
<comment type="caution">
    <text evidence="7">The sequence shown here is derived from an EMBL/GenBank/DDBJ whole genome shotgun (WGS) entry which is preliminary data.</text>
</comment>
<dbReference type="SUPFAM" id="SSF54523">
    <property type="entry name" value="Pili subunits"/>
    <property type="match status" value="1"/>
</dbReference>
<dbReference type="PRINTS" id="PR00813">
    <property type="entry name" value="BCTERIALGSPG"/>
</dbReference>
<dbReference type="AlphaFoldDB" id="A0A1F7U6C5"/>
<evidence type="ECO:0000256" key="1">
    <source>
        <dbReference type="ARBA" id="ARBA00004167"/>
    </source>
</evidence>
<comment type="subcellular location">
    <subcellularLocation>
        <location evidence="1">Membrane</location>
        <topology evidence="1">Single-pass membrane protein</topology>
    </subcellularLocation>
</comment>
<sequence>MNMRRSAFTLIELVVVVAIIGLLATGVMVGVDYVRTRARDSKRVADAATLQRSLGLYLANKGIFPVSAGQCVTGSDSVSNALLAEKVISGLTGDPRYPSTDPQCYWYQSDPTGSTYIFRYTLELDSGAGSQGPHELIP</sequence>
<accession>A0A1F7U6C5</accession>
<dbReference type="GO" id="GO:0015628">
    <property type="term" value="P:protein secretion by the type II secretion system"/>
    <property type="evidence" value="ECO:0007669"/>
    <property type="project" value="InterPro"/>
</dbReference>
<dbReference type="InterPro" id="IPR045584">
    <property type="entry name" value="Pilin-like"/>
</dbReference>